<evidence type="ECO:0000313" key="2">
    <source>
        <dbReference type="Proteomes" id="UP000219799"/>
    </source>
</evidence>
<accession>A0A1C3KCG6</accession>
<dbReference type="VEuPathDB" id="PlasmoDB:PmUG01_09027200"/>
<dbReference type="EMBL" id="LT594497">
    <property type="protein sequence ID" value="SBT71279.1"/>
    <property type="molecule type" value="Genomic_DNA"/>
</dbReference>
<proteinExistence type="predicted"/>
<evidence type="ECO:0000313" key="1">
    <source>
        <dbReference type="EMBL" id="SBT71279.1"/>
    </source>
</evidence>
<name>A0A1C3KCG6_PLAMA</name>
<protein>
    <submittedName>
        <fullName evidence="1">Uncharacterized protein</fullName>
    </submittedName>
</protein>
<dbReference type="AlphaFoldDB" id="A0A1C3KCG6"/>
<feature type="non-terminal residue" evidence="1">
    <location>
        <position position="114"/>
    </location>
</feature>
<dbReference type="Proteomes" id="UP000219799">
    <property type="component" value="Chromosome 9"/>
</dbReference>
<organism evidence="1 2">
    <name type="scientific">Plasmodium malariae</name>
    <dbReference type="NCBI Taxonomy" id="5858"/>
    <lineage>
        <taxon>Eukaryota</taxon>
        <taxon>Sar</taxon>
        <taxon>Alveolata</taxon>
        <taxon>Apicomplexa</taxon>
        <taxon>Aconoidasida</taxon>
        <taxon>Haemosporida</taxon>
        <taxon>Plasmodiidae</taxon>
        <taxon>Plasmodium</taxon>
        <taxon>Plasmodium (Plasmodium)</taxon>
    </lineage>
</organism>
<reference evidence="1 2" key="1">
    <citation type="submission" date="2016-06" db="EMBL/GenBank/DDBJ databases">
        <authorList>
            <consortium name="Pathogen Informatics"/>
        </authorList>
    </citation>
    <scope>NUCLEOTIDE SEQUENCE [LARGE SCALE GENOMIC DNA]</scope>
    <source>
        <strain evidence="1">PmlGA01</strain>
    </source>
</reference>
<gene>
    <name evidence="1" type="primary">PmlGA01_090018800</name>
    <name evidence="1" type="ORF">PMLGA01_090018800</name>
</gene>
<sequence>MTSAKRKFEFARNRSTNSIKENLLCSSYILKNSDGILKTSSPLGYSQIKQYDEKEEINDYVHREKFANNIFDFINSNEELHNNTKLNNNSLICNELQKEFSNGIFYDKIVSTNK</sequence>